<gene>
    <name evidence="2" type="ORF">Dacsa_2205</name>
</gene>
<dbReference type="AlphaFoldDB" id="K9YWY1"/>
<sequence length="115" mass="13351">MNSYKATARRRKQSAIAQTEKRWQQAQIIAQQASNFLRQEYGEIQVILFGSSTQRDRFHLHSDIDLAIKGLPPEHFFKVVAQLQDLSPEFQVDLVQLEYCQNSLHQLILEEGKPL</sequence>
<organism evidence="2 3">
    <name type="scientific">Dactylococcopsis salina (strain PCC 8305)</name>
    <name type="common">Myxobactron salinum</name>
    <dbReference type="NCBI Taxonomy" id="13035"/>
    <lineage>
        <taxon>Bacteria</taxon>
        <taxon>Bacillati</taxon>
        <taxon>Cyanobacteriota</taxon>
        <taxon>Cyanophyceae</taxon>
        <taxon>Nodosilineales</taxon>
        <taxon>Cymatolegaceae</taxon>
        <taxon>Dactylococcopsis</taxon>
    </lineage>
</organism>
<proteinExistence type="predicted"/>
<dbReference type="Pfam" id="PF18765">
    <property type="entry name" value="Polbeta"/>
    <property type="match status" value="1"/>
</dbReference>
<dbReference type="STRING" id="13035.Dacsa_2205"/>
<name>K9YWY1_DACS8</name>
<reference evidence="2" key="1">
    <citation type="submission" date="2012-04" db="EMBL/GenBank/DDBJ databases">
        <title>Finished genome of Dactylococcopsis salina PCC 8305.</title>
        <authorList>
            <consortium name="US DOE Joint Genome Institute"/>
            <person name="Gugger M."/>
            <person name="Coursin T."/>
            <person name="Rippka R."/>
            <person name="Tandeau De Marsac N."/>
            <person name="Huntemann M."/>
            <person name="Wei C.-L."/>
            <person name="Han J."/>
            <person name="Detter J.C."/>
            <person name="Han C."/>
            <person name="Tapia R."/>
            <person name="Daligault H."/>
            <person name="Chen A."/>
            <person name="Krypides N."/>
            <person name="Mavromatis K."/>
            <person name="Markowitz V."/>
            <person name="Szeto E."/>
            <person name="Ivanova N."/>
            <person name="Ovchinnikova G."/>
            <person name="Pagani I."/>
            <person name="Pati A."/>
            <person name="Goodwin L."/>
            <person name="Peters L."/>
            <person name="Pitluck S."/>
            <person name="Woyke T."/>
            <person name="Kerfeld C."/>
        </authorList>
    </citation>
    <scope>NUCLEOTIDE SEQUENCE [LARGE SCALE GENOMIC DNA]</scope>
    <source>
        <strain evidence="2">PCC 8305</strain>
    </source>
</reference>
<dbReference type="InterPro" id="IPR041633">
    <property type="entry name" value="Polbeta"/>
</dbReference>
<dbReference type="eggNOG" id="COG1669">
    <property type="taxonomic scope" value="Bacteria"/>
</dbReference>
<dbReference type="EMBL" id="CP003944">
    <property type="protein sequence ID" value="AFZ50825.1"/>
    <property type="molecule type" value="Genomic_DNA"/>
</dbReference>
<feature type="domain" description="Polymerase beta nucleotidyltransferase" evidence="1">
    <location>
        <begin position="35"/>
        <end position="114"/>
    </location>
</feature>
<dbReference type="SUPFAM" id="SSF81301">
    <property type="entry name" value="Nucleotidyltransferase"/>
    <property type="match status" value="1"/>
</dbReference>
<dbReference type="Proteomes" id="UP000010482">
    <property type="component" value="Chromosome"/>
</dbReference>
<dbReference type="CDD" id="cd05403">
    <property type="entry name" value="NT_KNTase_like"/>
    <property type="match status" value="1"/>
</dbReference>
<accession>K9YWY1</accession>
<evidence type="ECO:0000313" key="2">
    <source>
        <dbReference type="EMBL" id="AFZ50825.1"/>
    </source>
</evidence>
<dbReference type="HOGENOM" id="CLU_127610_3_0_3"/>
<protein>
    <submittedName>
        <fullName evidence="2">Nucleotidyltransferase</fullName>
    </submittedName>
</protein>
<dbReference type="KEGG" id="dsl:Dacsa_2205"/>
<dbReference type="OrthoDB" id="37820at2"/>
<dbReference type="RefSeq" id="WP_015229818.1">
    <property type="nucleotide sequence ID" value="NC_019780.1"/>
</dbReference>
<dbReference type="PIRSF" id="PIRSF020217">
    <property type="entry name" value="UCP020217"/>
    <property type="match status" value="1"/>
</dbReference>
<keyword evidence="3" id="KW-1185">Reference proteome</keyword>
<dbReference type="InterPro" id="IPR043519">
    <property type="entry name" value="NT_sf"/>
</dbReference>
<evidence type="ECO:0000259" key="1">
    <source>
        <dbReference type="Pfam" id="PF18765"/>
    </source>
</evidence>
<dbReference type="GO" id="GO:0016740">
    <property type="term" value="F:transferase activity"/>
    <property type="evidence" value="ECO:0007669"/>
    <property type="project" value="UniProtKB-KW"/>
</dbReference>
<dbReference type="Gene3D" id="3.30.460.10">
    <property type="entry name" value="Beta Polymerase, domain 2"/>
    <property type="match status" value="1"/>
</dbReference>
<dbReference type="InterPro" id="IPR024700">
    <property type="entry name" value="UCP020217"/>
</dbReference>
<evidence type="ECO:0000313" key="3">
    <source>
        <dbReference type="Proteomes" id="UP000010482"/>
    </source>
</evidence>